<name>A0ABU1TP87_9FLAO</name>
<sequence length="135" mass="15708">MIKSLIKYRILLIILVLIWCLIFVDSPYYGNNYGNPPVHIYFFVTFINLLIYLIPTDKLILAEKIFYAFLVSILTLLGGGLFVEAILGKIYGYDPFHDELLSPPLLANLLFYFVTNFSGILIFVLWLKYKKPIYQ</sequence>
<organism evidence="2 3">
    <name type="scientific">Flavobacterium arsenatis</name>
    <dbReference type="NCBI Taxonomy" id="1484332"/>
    <lineage>
        <taxon>Bacteria</taxon>
        <taxon>Pseudomonadati</taxon>
        <taxon>Bacteroidota</taxon>
        <taxon>Flavobacteriia</taxon>
        <taxon>Flavobacteriales</taxon>
        <taxon>Flavobacteriaceae</taxon>
        <taxon>Flavobacterium</taxon>
    </lineage>
</organism>
<dbReference type="EMBL" id="JAVDVI010000006">
    <property type="protein sequence ID" value="MDR6967789.1"/>
    <property type="molecule type" value="Genomic_DNA"/>
</dbReference>
<keyword evidence="1" id="KW-0472">Membrane</keyword>
<feature type="transmembrane region" description="Helical" evidence="1">
    <location>
        <begin position="66"/>
        <end position="87"/>
    </location>
</feature>
<evidence type="ECO:0000313" key="3">
    <source>
        <dbReference type="Proteomes" id="UP001255185"/>
    </source>
</evidence>
<comment type="caution">
    <text evidence="2">The sequence shown here is derived from an EMBL/GenBank/DDBJ whole genome shotgun (WGS) entry which is preliminary data.</text>
</comment>
<proteinExistence type="predicted"/>
<feature type="transmembrane region" description="Helical" evidence="1">
    <location>
        <begin position="36"/>
        <end position="54"/>
    </location>
</feature>
<dbReference type="RefSeq" id="WP_310026080.1">
    <property type="nucleotide sequence ID" value="NZ_JAVDVI010000006.1"/>
</dbReference>
<gene>
    <name evidence="2" type="ORF">J2X31_001801</name>
</gene>
<evidence type="ECO:0000256" key="1">
    <source>
        <dbReference type="SAM" id="Phobius"/>
    </source>
</evidence>
<protein>
    <submittedName>
        <fullName evidence="2">Uncharacterized protein</fullName>
    </submittedName>
</protein>
<dbReference type="Proteomes" id="UP001255185">
    <property type="component" value="Unassembled WGS sequence"/>
</dbReference>
<keyword evidence="3" id="KW-1185">Reference proteome</keyword>
<feature type="transmembrane region" description="Helical" evidence="1">
    <location>
        <begin position="12"/>
        <end position="30"/>
    </location>
</feature>
<accession>A0ABU1TP87</accession>
<keyword evidence="1" id="KW-1133">Transmembrane helix</keyword>
<feature type="transmembrane region" description="Helical" evidence="1">
    <location>
        <begin position="107"/>
        <end position="127"/>
    </location>
</feature>
<evidence type="ECO:0000313" key="2">
    <source>
        <dbReference type="EMBL" id="MDR6967789.1"/>
    </source>
</evidence>
<keyword evidence="1" id="KW-0812">Transmembrane</keyword>
<reference evidence="2 3" key="1">
    <citation type="submission" date="2023-07" db="EMBL/GenBank/DDBJ databases">
        <title>Sorghum-associated microbial communities from plants grown in Nebraska, USA.</title>
        <authorList>
            <person name="Schachtman D."/>
        </authorList>
    </citation>
    <scope>NUCLEOTIDE SEQUENCE [LARGE SCALE GENOMIC DNA]</scope>
    <source>
        <strain evidence="2 3">3773</strain>
    </source>
</reference>